<dbReference type="InterPro" id="IPR014710">
    <property type="entry name" value="RmlC-like_jellyroll"/>
</dbReference>
<comment type="caution">
    <text evidence="6">The sequence shown here is derived from an EMBL/GenBank/DDBJ whole genome shotgun (WGS) entry which is preliminary data.</text>
</comment>
<accession>A0ABN2FHJ8</accession>
<protein>
    <submittedName>
        <fullName evidence="6">Cysteine dioxygenase family protein</fullName>
    </submittedName>
</protein>
<gene>
    <name evidence="6" type="ORF">GCM10009744_43240</name>
</gene>
<dbReference type="Gene3D" id="2.60.120.10">
    <property type="entry name" value="Jelly Rolls"/>
    <property type="match status" value="1"/>
</dbReference>
<evidence type="ECO:0000313" key="6">
    <source>
        <dbReference type="EMBL" id="GAA1647358.1"/>
    </source>
</evidence>
<dbReference type="PANTHER" id="PTHR12918">
    <property type="entry name" value="CYSTEINE DIOXYGENASE"/>
    <property type="match status" value="1"/>
</dbReference>
<keyword evidence="5" id="KW-0408">Iron</keyword>
<keyword evidence="3 6" id="KW-0223">Dioxygenase</keyword>
<reference evidence="6 7" key="1">
    <citation type="journal article" date="2019" name="Int. J. Syst. Evol. Microbiol.">
        <title>The Global Catalogue of Microorganisms (GCM) 10K type strain sequencing project: providing services to taxonomists for standard genome sequencing and annotation.</title>
        <authorList>
            <consortium name="The Broad Institute Genomics Platform"/>
            <consortium name="The Broad Institute Genome Sequencing Center for Infectious Disease"/>
            <person name="Wu L."/>
            <person name="Ma J."/>
        </authorList>
    </citation>
    <scope>NUCLEOTIDE SEQUENCE [LARGE SCALE GENOMIC DNA]</scope>
    <source>
        <strain evidence="6 7">JCM 14306</strain>
    </source>
</reference>
<evidence type="ECO:0000256" key="3">
    <source>
        <dbReference type="ARBA" id="ARBA00022964"/>
    </source>
</evidence>
<comment type="similarity">
    <text evidence="1">Belongs to the cysteine dioxygenase family.</text>
</comment>
<proteinExistence type="inferred from homology"/>
<keyword evidence="4" id="KW-0560">Oxidoreductase</keyword>
<dbReference type="Proteomes" id="UP001501319">
    <property type="component" value="Unassembled WGS sequence"/>
</dbReference>
<keyword evidence="7" id="KW-1185">Reference proteome</keyword>
<evidence type="ECO:0000256" key="5">
    <source>
        <dbReference type="ARBA" id="ARBA00023004"/>
    </source>
</evidence>
<name>A0ABN2FHJ8_9ACTN</name>
<keyword evidence="2" id="KW-0479">Metal-binding</keyword>
<dbReference type="GO" id="GO:0051213">
    <property type="term" value="F:dioxygenase activity"/>
    <property type="evidence" value="ECO:0007669"/>
    <property type="project" value="UniProtKB-KW"/>
</dbReference>
<dbReference type="RefSeq" id="WP_344113655.1">
    <property type="nucleotide sequence ID" value="NZ_BAAANE010000007.1"/>
</dbReference>
<dbReference type="InterPro" id="IPR011051">
    <property type="entry name" value="RmlC_Cupin_sf"/>
</dbReference>
<evidence type="ECO:0000256" key="2">
    <source>
        <dbReference type="ARBA" id="ARBA00022723"/>
    </source>
</evidence>
<dbReference type="SUPFAM" id="SSF51182">
    <property type="entry name" value="RmlC-like cupins"/>
    <property type="match status" value="1"/>
</dbReference>
<dbReference type="EMBL" id="BAAANE010000007">
    <property type="protein sequence ID" value="GAA1647358.1"/>
    <property type="molecule type" value="Genomic_DNA"/>
</dbReference>
<evidence type="ECO:0000256" key="1">
    <source>
        <dbReference type="ARBA" id="ARBA00006622"/>
    </source>
</evidence>
<sequence>MSIVDAGLSLAGLATGIAQNRARWKDAVRFDPDQRYYALLERTPEYEAWLLTWMPGQHTGIHDHGNVAGAFAIVRGTLQESVYRASQVVRTFDRGRVRAFGPTHIHDLTNPGPFPAVSIHVYSPLLTTMTQYAVRDGRLVITALEQAGTDW</sequence>
<dbReference type="InterPro" id="IPR010300">
    <property type="entry name" value="CDO_1"/>
</dbReference>
<evidence type="ECO:0000256" key="4">
    <source>
        <dbReference type="ARBA" id="ARBA00023002"/>
    </source>
</evidence>
<dbReference type="Pfam" id="PF05995">
    <property type="entry name" value="CDO_I"/>
    <property type="match status" value="1"/>
</dbReference>
<dbReference type="PANTHER" id="PTHR12918:SF1">
    <property type="entry name" value="CYSTEINE DIOXYGENASE TYPE 1"/>
    <property type="match status" value="1"/>
</dbReference>
<dbReference type="CDD" id="cd10548">
    <property type="entry name" value="cupin_CDO"/>
    <property type="match status" value="1"/>
</dbReference>
<evidence type="ECO:0000313" key="7">
    <source>
        <dbReference type="Proteomes" id="UP001501319"/>
    </source>
</evidence>
<organism evidence="6 7">
    <name type="scientific">Kribbella alba</name>
    <dbReference type="NCBI Taxonomy" id="190197"/>
    <lineage>
        <taxon>Bacteria</taxon>
        <taxon>Bacillati</taxon>
        <taxon>Actinomycetota</taxon>
        <taxon>Actinomycetes</taxon>
        <taxon>Propionibacteriales</taxon>
        <taxon>Kribbellaceae</taxon>
        <taxon>Kribbella</taxon>
    </lineage>
</organism>